<keyword evidence="2" id="KW-1185">Reference proteome</keyword>
<evidence type="ECO:0000313" key="1">
    <source>
        <dbReference type="EMBL" id="KAG8003086.1"/>
    </source>
</evidence>
<dbReference type="EMBL" id="CM024792">
    <property type="protein sequence ID" value="KAG8003086.1"/>
    <property type="molecule type" value="Genomic_DNA"/>
</dbReference>
<proteinExistence type="predicted"/>
<comment type="caution">
    <text evidence="1">The sequence shown here is derived from an EMBL/GenBank/DDBJ whole genome shotgun (WGS) entry which is preliminary data.</text>
</comment>
<dbReference type="Proteomes" id="UP000805704">
    <property type="component" value="Chromosome 4"/>
</dbReference>
<protein>
    <submittedName>
        <fullName evidence="1">Uncharacterized protein</fullName>
    </submittedName>
</protein>
<evidence type="ECO:0000313" key="2">
    <source>
        <dbReference type="Proteomes" id="UP000805704"/>
    </source>
</evidence>
<reference evidence="1" key="1">
    <citation type="submission" date="2020-04" db="EMBL/GenBank/DDBJ databases">
        <title>A chromosome-scale assembly and high-density genetic map of the yellow drum (Nibea albiflora) genome.</title>
        <authorList>
            <person name="Xu D."/>
            <person name="Zhang W."/>
            <person name="Chen R."/>
            <person name="Tan P."/>
            <person name="Wang L."/>
            <person name="Song H."/>
            <person name="Tian L."/>
            <person name="Zhu Q."/>
            <person name="Wang B."/>
        </authorList>
    </citation>
    <scope>NUCLEOTIDE SEQUENCE</scope>
    <source>
        <strain evidence="1">ZJHYS-2018</strain>
    </source>
</reference>
<organism evidence="1 2">
    <name type="scientific">Nibea albiflora</name>
    <name type="common">Yellow drum</name>
    <name type="synonym">Corvina albiflora</name>
    <dbReference type="NCBI Taxonomy" id="240163"/>
    <lineage>
        <taxon>Eukaryota</taxon>
        <taxon>Metazoa</taxon>
        <taxon>Chordata</taxon>
        <taxon>Craniata</taxon>
        <taxon>Vertebrata</taxon>
        <taxon>Euteleostomi</taxon>
        <taxon>Actinopterygii</taxon>
        <taxon>Neopterygii</taxon>
        <taxon>Teleostei</taxon>
        <taxon>Neoteleostei</taxon>
        <taxon>Acanthomorphata</taxon>
        <taxon>Eupercaria</taxon>
        <taxon>Sciaenidae</taxon>
        <taxon>Nibea</taxon>
    </lineage>
</organism>
<name>A0ACB7EM16_NIBAL</name>
<gene>
    <name evidence="1" type="ORF">GBF38_007435</name>
</gene>
<sequence>MKSPEIGPLGTLGGEGYEYGRIRGQMKVMTQRDRARAGDRRERGNNVVKRDDNVDKVKLEIKPTDGGAKNVTCQVACGTPRQG</sequence>
<accession>A0ACB7EM16</accession>